<proteinExistence type="inferred from homology"/>
<evidence type="ECO:0000256" key="7">
    <source>
        <dbReference type="ARBA" id="ARBA00022989"/>
    </source>
</evidence>
<dbReference type="FunFam" id="2.60.40.4060:FF:000003">
    <property type="entry name" value="Ferric chelate reductase 1"/>
    <property type="match status" value="1"/>
</dbReference>
<dbReference type="RefSeq" id="XP_010713919.1">
    <property type="nucleotide sequence ID" value="XM_010715617.3"/>
</dbReference>
<comment type="cofactor">
    <cofactor evidence="1">
        <name>heme b</name>
        <dbReference type="ChEBI" id="CHEBI:60344"/>
    </cofactor>
</comment>
<sequence>MELPGLAFAVSMFICFHVSVDGYPNGKVREACTSMVPCHGSSPKLSPEHVITVNRSQFKPGDSVEVQLSGPDFEGFFIQARDAEDLDSPAVGSFVLVDRRHSQLLTCGHTTNSAVSHTSKAKKKVVKVYWIAPGDAPKRVRFLATVVKKFKTFWVKIPGPVVSQPNAPFSTTPLYTTSEAVSTSHSVSYLTKPFNASGCGNTKFCLRNPSNCDPESASCFFLSFHQERRSVLIEMSGPSEGYLAFALSYDRWMGDDDAYLCINEDHHVSVSTAYLKGRSPPILDSKNALENVSWRLVDGVLQCSFRRNISLPTYKGRFNMNASYYIFLADGEASEGGPIYKHRRQPLITNGMYNVTGIPQDIGGSRSPRLIKAHGALMFVAWISTVSIGVIVARFFKPVWSHSFLFGKELWFQVHRMLMLTTVTLTSISFVLPFIYRGGWSKQAGFHPYLGCTVMALTIFQPLMAGFRPSPHAPRRQLFNWFHWSIGTTARILAVVTMFLGMDLPALDLPDPWDTYTMIGFVAWHVGTDVLLEIHSYCLIRKVELIEDDRIQILQSLTSAEAEGNLFKQIVLTIYACGNIIFLITFLAAINQV</sequence>
<evidence type="ECO:0000256" key="3">
    <source>
        <dbReference type="ARBA" id="ARBA00009195"/>
    </source>
</evidence>
<gene>
    <name evidence="16" type="primary">LOC100551422</name>
</gene>
<dbReference type="GeneTree" id="ENSGT00940000157704"/>
<dbReference type="InterPro" id="IPR005018">
    <property type="entry name" value="DOMON_domain"/>
</dbReference>
<accession>G1N5L1</accession>
<comment type="subcellular location">
    <subcellularLocation>
        <location evidence="2">Membrane</location>
        <topology evidence="2">Multi-pass membrane protein</topology>
    </subcellularLocation>
</comment>
<reference evidence="16" key="2">
    <citation type="submission" date="2025-08" db="UniProtKB">
        <authorList>
            <consortium name="Ensembl"/>
        </authorList>
    </citation>
    <scope>IDENTIFICATION</scope>
</reference>
<dbReference type="GO" id="GO:0006879">
    <property type="term" value="P:intracellular iron ion homeostasis"/>
    <property type="evidence" value="ECO:0007669"/>
    <property type="project" value="TreeGrafter"/>
</dbReference>
<keyword evidence="6" id="KW-0249">Electron transport</keyword>
<feature type="signal peptide" evidence="12">
    <location>
        <begin position="1"/>
        <end position="22"/>
    </location>
</feature>
<keyword evidence="10" id="KW-0325">Glycoprotein</keyword>
<evidence type="ECO:0000256" key="6">
    <source>
        <dbReference type="ARBA" id="ARBA00022982"/>
    </source>
</evidence>
<dbReference type="InterPro" id="IPR002861">
    <property type="entry name" value="Reeler_dom"/>
</dbReference>
<evidence type="ECO:0000256" key="9">
    <source>
        <dbReference type="ARBA" id="ARBA00023136"/>
    </source>
</evidence>
<feature type="transmembrane region" description="Helical" evidence="11">
    <location>
        <begin position="376"/>
        <end position="396"/>
    </location>
</feature>
<evidence type="ECO:0000313" key="16">
    <source>
        <dbReference type="Ensembl" id="ENSMGAP00000007253.2"/>
    </source>
</evidence>
<dbReference type="Bgee" id="ENSMGAG00000007148">
    <property type="expression patterns" value="Expressed in ovary and 16 other cell types or tissues"/>
</dbReference>
<evidence type="ECO:0000256" key="1">
    <source>
        <dbReference type="ARBA" id="ARBA00001970"/>
    </source>
</evidence>
<dbReference type="Gene3D" id="1.20.120.1770">
    <property type="match status" value="1"/>
</dbReference>
<dbReference type="InterPro" id="IPR042307">
    <property type="entry name" value="Reeler_sf"/>
</dbReference>
<feature type="domain" description="Reelin" evidence="15">
    <location>
        <begin position="13"/>
        <end position="179"/>
    </location>
</feature>
<keyword evidence="8" id="KW-0408">Iron</keyword>
<dbReference type="InterPro" id="IPR051237">
    <property type="entry name" value="Ferric-chelate_Red/DefProt"/>
</dbReference>
<dbReference type="CDD" id="cd08544">
    <property type="entry name" value="Reeler"/>
    <property type="match status" value="1"/>
</dbReference>
<dbReference type="InterPro" id="IPR006593">
    <property type="entry name" value="Cyt_b561/ferric_Rdtase_TM"/>
</dbReference>
<evidence type="ECO:0000259" key="14">
    <source>
        <dbReference type="PROSITE" id="PS50939"/>
    </source>
</evidence>
<evidence type="ECO:0000256" key="4">
    <source>
        <dbReference type="ARBA" id="ARBA00022448"/>
    </source>
</evidence>
<dbReference type="Gene3D" id="2.60.40.4060">
    <property type="entry name" value="Reeler domain"/>
    <property type="match status" value="1"/>
</dbReference>
<feature type="domain" description="DOMON" evidence="13">
    <location>
        <begin position="216"/>
        <end position="331"/>
    </location>
</feature>
<dbReference type="Pfam" id="PF02014">
    <property type="entry name" value="Reeler"/>
    <property type="match status" value="1"/>
</dbReference>
<keyword evidence="12" id="KW-0732">Signal</keyword>
<dbReference type="CDD" id="cd09628">
    <property type="entry name" value="DOMON_SDR_2_like"/>
    <property type="match status" value="1"/>
</dbReference>
<evidence type="ECO:0000313" key="17">
    <source>
        <dbReference type="Proteomes" id="UP000001645"/>
    </source>
</evidence>
<dbReference type="HOGENOM" id="CLU_028305_0_0_1"/>
<dbReference type="OrthoDB" id="6372137at2759"/>
<evidence type="ECO:0000256" key="11">
    <source>
        <dbReference type="SAM" id="Phobius"/>
    </source>
</evidence>
<protein>
    <submittedName>
        <fullName evidence="16">Uncharacterized protein</fullName>
    </submittedName>
</protein>
<reference evidence="16 17" key="1">
    <citation type="journal article" date="2010" name="PLoS Biol.">
        <title>Multi-platform next-generation sequencing of the domestic turkey (Meleagris gallopavo): genome assembly and analysis.</title>
        <authorList>
            <person name="Dalloul R.A."/>
            <person name="Long J.A."/>
            <person name="Zimin A.V."/>
            <person name="Aslam L."/>
            <person name="Beal K."/>
            <person name="Blomberg L.A."/>
            <person name="Bouffard P."/>
            <person name="Burt D.W."/>
            <person name="Crasta O."/>
            <person name="Crooijmans R.P."/>
            <person name="Cooper K."/>
            <person name="Coulombe R.A."/>
            <person name="De S."/>
            <person name="Delany M.E."/>
            <person name="Dodgson J.B."/>
            <person name="Dong J.J."/>
            <person name="Evans C."/>
            <person name="Frederickson K.M."/>
            <person name="Flicek P."/>
            <person name="Florea L."/>
            <person name="Folkerts O."/>
            <person name="Groenen M.A."/>
            <person name="Harkins T.T."/>
            <person name="Herrero J."/>
            <person name="Hoffmann S."/>
            <person name="Megens H.J."/>
            <person name="Jiang A."/>
            <person name="de Jong P."/>
            <person name="Kaiser P."/>
            <person name="Kim H."/>
            <person name="Kim K.W."/>
            <person name="Kim S."/>
            <person name="Langenberger D."/>
            <person name="Lee M.K."/>
            <person name="Lee T."/>
            <person name="Mane S."/>
            <person name="Marcais G."/>
            <person name="Marz M."/>
            <person name="McElroy A.P."/>
            <person name="Modise T."/>
            <person name="Nefedov M."/>
            <person name="Notredame C."/>
            <person name="Paton I.R."/>
            <person name="Payne W.S."/>
            <person name="Pertea G."/>
            <person name="Prickett D."/>
            <person name="Puiu D."/>
            <person name="Qioa D."/>
            <person name="Raineri E."/>
            <person name="Ruffier M."/>
            <person name="Salzberg S.L."/>
            <person name="Schatz M.C."/>
            <person name="Scheuring C."/>
            <person name="Schmidt C.J."/>
            <person name="Schroeder S."/>
            <person name="Searle S.M."/>
            <person name="Smith E.J."/>
            <person name="Smith J."/>
            <person name="Sonstegard T.S."/>
            <person name="Stadler P.F."/>
            <person name="Tafer H."/>
            <person name="Tu Z.J."/>
            <person name="Van Tassell C.P."/>
            <person name="Vilella A.J."/>
            <person name="Williams K.P."/>
            <person name="Yorke J.A."/>
            <person name="Zhang L."/>
            <person name="Zhang H.B."/>
            <person name="Zhang X."/>
            <person name="Zhang Y."/>
            <person name="Reed K.M."/>
        </authorList>
    </citation>
    <scope>NUCLEOTIDE SEQUENCE [LARGE SCALE GENOMIC DNA]</scope>
</reference>
<dbReference type="Pfam" id="PF03351">
    <property type="entry name" value="DOMON"/>
    <property type="match status" value="1"/>
</dbReference>
<dbReference type="Proteomes" id="UP000001645">
    <property type="component" value="Chromosome 10"/>
</dbReference>
<keyword evidence="17" id="KW-1185">Reference proteome</keyword>
<dbReference type="GeneID" id="100551422"/>
<evidence type="ECO:0000256" key="8">
    <source>
        <dbReference type="ARBA" id="ARBA00023004"/>
    </source>
</evidence>
<evidence type="ECO:0000256" key="2">
    <source>
        <dbReference type="ARBA" id="ARBA00004141"/>
    </source>
</evidence>
<feature type="transmembrane region" description="Helical" evidence="11">
    <location>
        <begin position="417"/>
        <end position="436"/>
    </location>
</feature>
<dbReference type="GO" id="GO:0016722">
    <property type="term" value="F:oxidoreductase activity, acting on metal ions"/>
    <property type="evidence" value="ECO:0007669"/>
    <property type="project" value="TreeGrafter"/>
</dbReference>
<dbReference type="PROSITE" id="PS50836">
    <property type="entry name" value="DOMON"/>
    <property type="match status" value="1"/>
</dbReference>
<evidence type="ECO:0000259" key="15">
    <source>
        <dbReference type="PROSITE" id="PS51019"/>
    </source>
</evidence>
<dbReference type="GO" id="GO:0016020">
    <property type="term" value="C:membrane"/>
    <property type="evidence" value="ECO:0007669"/>
    <property type="project" value="UniProtKB-SubCell"/>
</dbReference>
<feature type="chain" id="PRO_5033025159" evidence="12">
    <location>
        <begin position="23"/>
        <end position="593"/>
    </location>
</feature>
<dbReference type="AlphaFoldDB" id="G1N5L1"/>
<feature type="transmembrane region" description="Helical" evidence="11">
    <location>
        <begin position="570"/>
        <end position="590"/>
    </location>
</feature>
<keyword evidence="5 11" id="KW-0812">Transmembrane</keyword>
<keyword evidence="7 11" id="KW-1133">Transmembrane helix</keyword>
<evidence type="ECO:0000256" key="5">
    <source>
        <dbReference type="ARBA" id="ARBA00022692"/>
    </source>
</evidence>
<evidence type="ECO:0000259" key="13">
    <source>
        <dbReference type="PROSITE" id="PS50836"/>
    </source>
</evidence>
<dbReference type="InParanoid" id="G1N5L1"/>
<reference evidence="16" key="3">
    <citation type="submission" date="2025-09" db="UniProtKB">
        <authorList>
            <consortium name="Ensembl"/>
        </authorList>
    </citation>
    <scope>IDENTIFICATION</scope>
</reference>
<dbReference type="RefSeq" id="XP_010713920.1">
    <property type="nucleotide sequence ID" value="XM_010715618.3"/>
</dbReference>
<keyword evidence="4" id="KW-0813">Transport</keyword>
<feature type="domain" description="Cytochrome b561" evidence="14">
    <location>
        <begin position="336"/>
        <end position="535"/>
    </location>
</feature>
<dbReference type="Ensembl" id="ENSMGAT00000008022.2">
    <property type="protein sequence ID" value="ENSMGAP00000007253.2"/>
    <property type="gene ID" value="ENSMGAG00000007148.2"/>
</dbReference>
<dbReference type="KEGG" id="mgp:100551422"/>
<keyword evidence="9 11" id="KW-0472">Membrane</keyword>
<comment type="similarity">
    <text evidence="3">Belongs to the FRRS1 family.</text>
</comment>
<name>G1N5L1_MELGA</name>
<dbReference type="RefSeq" id="XP_019474039.1">
    <property type="nucleotide sequence ID" value="XM_019618494.2"/>
</dbReference>
<dbReference type="PANTHER" id="PTHR45828">
    <property type="entry name" value="CYTOCHROME B561/FERRIC REDUCTASE TRANSMEMBRANE"/>
    <property type="match status" value="1"/>
</dbReference>
<dbReference type="CDD" id="cd08760">
    <property type="entry name" value="Cyt_b561_FRRS1_like"/>
    <property type="match status" value="1"/>
</dbReference>
<feature type="transmembrane region" description="Helical" evidence="11">
    <location>
        <begin position="479"/>
        <end position="501"/>
    </location>
</feature>
<organism evidence="16 17">
    <name type="scientific">Meleagris gallopavo</name>
    <name type="common">Wild turkey</name>
    <dbReference type="NCBI Taxonomy" id="9103"/>
    <lineage>
        <taxon>Eukaryota</taxon>
        <taxon>Metazoa</taxon>
        <taxon>Chordata</taxon>
        <taxon>Craniata</taxon>
        <taxon>Vertebrata</taxon>
        <taxon>Euteleostomi</taxon>
        <taxon>Archelosauria</taxon>
        <taxon>Archosauria</taxon>
        <taxon>Dinosauria</taxon>
        <taxon>Saurischia</taxon>
        <taxon>Theropoda</taxon>
        <taxon>Coelurosauria</taxon>
        <taxon>Aves</taxon>
        <taxon>Neognathae</taxon>
        <taxon>Galloanserae</taxon>
        <taxon>Galliformes</taxon>
        <taxon>Phasianidae</taxon>
        <taxon>Meleagridinae</taxon>
        <taxon>Meleagris</taxon>
    </lineage>
</organism>
<dbReference type="PROSITE" id="PS50939">
    <property type="entry name" value="CYTOCHROME_B561"/>
    <property type="match status" value="1"/>
</dbReference>
<dbReference type="PROSITE" id="PS51019">
    <property type="entry name" value="REELIN"/>
    <property type="match status" value="1"/>
</dbReference>
<dbReference type="PANTHER" id="PTHR45828:SF3">
    <property type="entry name" value="FERRIC-CHELATE REDUCTASE 1"/>
    <property type="match status" value="1"/>
</dbReference>
<feature type="transmembrane region" description="Helical" evidence="11">
    <location>
        <begin position="448"/>
        <end position="467"/>
    </location>
</feature>
<evidence type="ECO:0000256" key="10">
    <source>
        <dbReference type="ARBA" id="ARBA00023180"/>
    </source>
</evidence>
<dbReference type="SMART" id="SM00665">
    <property type="entry name" value="B561"/>
    <property type="match status" value="1"/>
</dbReference>
<evidence type="ECO:0000256" key="12">
    <source>
        <dbReference type="SAM" id="SignalP"/>
    </source>
</evidence>
<dbReference type="SMART" id="SM00664">
    <property type="entry name" value="DoH"/>
    <property type="match status" value="1"/>
</dbReference>